<evidence type="ECO:0000256" key="2">
    <source>
        <dbReference type="ARBA" id="ARBA00022679"/>
    </source>
</evidence>
<proteinExistence type="predicted"/>
<dbReference type="InterPro" id="IPR051199">
    <property type="entry name" value="LPS_LOS_Heptosyltrfase"/>
</dbReference>
<sequence>MDDAFKPGLLRRLPEPPRRVALLRASRIGDFICATPAFRALRHALPDAELTLITLPMLHEIASRLPYFEHIVDFPGFPGIAEQLFSARETVRFLQEMQAQQFDLAIQMQGTGVYSNPFLLLLGTKATAGFIRPDDSPGLLDAALPYPHGVHEIRCVLSLTEFLGAPTRGETLDFPLRAEDRQQAAQLLAGVEPPLIGLHAGARDKTRRWLPARFVEAGCTLQQRFGGTLLLLGEPEELDNSRQMERQFRELHCRCLNLVGKTSLPILGAVIKRLNVLLTNDTGPAHIAYALGTPTVTIFGGGDPATNGPLQAGPFRPLAFPVPCRPCGYATCPIAYRCLRNISVSQVVETATQIFPDMEEFQYRSSSS</sequence>
<dbReference type="OrthoDB" id="9807356at2"/>
<keyword evidence="2 3" id="KW-0808">Transferase</keyword>
<dbReference type="GO" id="GO:0009244">
    <property type="term" value="P:lipopolysaccharide core region biosynthetic process"/>
    <property type="evidence" value="ECO:0007669"/>
    <property type="project" value="TreeGrafter"/>
</dbReference>
<dbReference type="PANTHER" id="PTHR30160">
    <property type="entry name" value="TETRAACYLDISACCHARIDE 4'-KINASE-RELATED"/>
    <property type="match status" value="1"/>
</dbReference>
<evidence type="ECO:0000256" key="1">
    <source>
        <dbReference type="ARBA" id="ARBA00022676"/>
    </source>
</evidence>
<organism evidence="3 4">
    <name type="scientific">Thermosporothrix hazakensis</name>
    <dbReference type="NCBI Taxonomy" id="644383"/>
    <lineage>
        <taxon>Bacteria</taxon>
        <taxon>Bacillati</taxon>
        <taxon>Chloroflexota</taxon>
        <taxon>Ktedonobacteria</taxon>
        <taxon>Ktedonobacterales</taxon>
        <taxon>Thermosporotrichaceae</taxon>
        <taxon>Thermosporothrix</taxon>
    </lineage>
</organism>
<name>A0A326U801_THEHA</name>
<dbReference type="GO" id="GO:0005829">
    <property type="term" value="C:cytosol"/>
    <property type="evidence" value="ECO:0007669"/>
    <property type="project" value="TreeGrafter"/>
</dbReference>
<dbReference type="RefSeq" id="WP_111322764.1">
    <property type="nucleotide sequence ID" value="NZ_BIFX01000001.1"/>
</dbReference>
<dbReference type="CDD" id="cd03789">
    <property type="entry name" value="GT9_LPS_heptosyltransferase"/>
    <property type="match status" value="1"/>
</dbReference>
<dbReference type="Proteomes" id="UP000248806">
    <property type="component" value="Unassembled WGS sequence"/>
</dbReference>
<dbReference type="PANTHER" id="PTHR30160:SF1">
    <property type="entry name" value="LIPOPOLYSACCHARIDE 1,2-N-ACETYLGLUCOSAMINETRANSFERASE-RELATED"/>
    <property type="match status" value="1"/>
</dbReference>
<dbReference type="SUPFAM" id="SSF53756">
    <property type="entry name" value="UDP-Glycosyltransferase/glycogen phosphorylase"/>
    <property type="match status" value="1"/>
</dbReference>
<keyword evidence="4" id="KW-1185">Reference proteome</keyword>
<evidence type="ECO:0000313" key="3">
    <source>
        <dbReference type="EMBL" id="PZW29409.1"/>
    </source>
</evidence>
<dbReference type="Gene3D" id="3.40.50.2000">
    <property type="entry name" value="Glycogen Phosphorylase B"/>
    <property type="match status" value="2"/>
</dbReference>
<dbReference type="InterPro" id="IPR002201">
    <property type="entry name" value="Glyco_trans_9"/>
</dbReference>
<keyword evidence="1" id="KW-0328">Glycosyltransferase</keyword>
<protein>
    <submittedName>
        <fullName evidence="3">ADP-heptose:LPS heptosyltransferase</fullName>
    </submittedName>
</protein>
<dbReference type="AlphaFoldDB" id="A0A326U801"/>
<dbReference type="EMBL" id="QKUF01000008">
    <property type="protein sequence ID" value="PZW29409.1"/>
    <property type="molecule type" value="Genomic_DNA"/>
</dbReference>
<gene>
    <name evidence="3" type="ORF">EI42_02703</name>
</gene>
<evidence type="ECO:0000313" key="4">
    <source>
        <dbReference type="Proteomes" id="UP000248806"/>
    </source>
</evidence>
<accession>A0A326U801</accession>
<dbReference type="Pfam" id="PF01075">
    <property type="entry name" value="Glyco_transf_9"/>
    <property type="match status" value="1"/>
</dbReference>
<comment type="caution">
    <text evidence="3">The sequence shown here is derived from an EMBL/GenBank/DDBJ whole genome shotgun (WGS) entry which is preliminary data.</text>
</comment>
<reference evidence="3 4" key="1">
    <citation type="submission" date="2018-06" db="EMBL/GenBank/DDBJ databases">
        <title>Genomic Encyclopedia of Archaeal and Bacterial Type Strains, Phase II (KMG-II): from individual species to whole genera.</title>
        <authorList>
            <person name="Goeker M."/>
        </authorList>
    </citation>
    <scope>NUCLEOTIDE SEQUENCE [LARGE SCALE GENOMIC DNA]</scope>
    <source>
        <strain evidence="3 4">ATCC BAA-1881</strain>
    </source>
</reference>
<dbReference type="GO" id="GO:0008713">
    <property type="term" value="F:ADP-heptose-lipopolysaccharide heptosyltransferase activity"/>
    <property type="evidence" value="ECO:0007669"/>
    <property type="project" value="TreeGrafter"/>
</dbReference>